<evidence type="ECO:0000256" key="1">
    <source>
        <dbReference type="SAM" id="MobiDB-lite"/>
    </source>
</evidence>
<sequence length="72" mass="8163">MLRRARGGLTRAERRETPLPRSEVRRPETFSGPRSGCDGVLGCEEGLSLVAAWAPRWRDRRFGGSHWAPWAM</sequence>
<protein>
    <submittedName>
        <fullName evidence="2">Uncharacterized protein</fullName>
    </submittedName>
</protein>
<evidence type="ECO:0000313" key="3">
    <source>
        <dbReference type="Proteomes" id="UP001066276"/>
    </source>
</evidence>
<dbReference type="AlphaFoldDB" id="A0AAV7SI57"/>
<organism evidence="2 3">
    <name type="scientific">Pleurodeles waltl</name>
    <name type="common">Iberian ribbed newt</name>
    <dbReference type="NCBI Taxonomy" id="8319"/>
    <lineage>
        <taxon>Eukaryota</taxon>
        <taxon>Metazoa</taxon>
        <taxon>Chordata</taxon>
        <taxon>Craniata</taxon>
        <taxon>Vertebrata</taxon>
        <taxon>Euteleostomi</taxon>
        <taxon>Amphibia</taxon>
        <taxon>Batrachia</taxon>
        <taxon>Caudata</taxon>
        <taxon>Salamandroidea</taxon>
        <taxon>Salamandridae</taxon>
        <taxon>Pleurodelinae</taxon>
        <taxon>Pleurodeles</taxon>
    </lineage>
</organism>
<gene>
    <name evidence="2" type="ORF">NDU88_004202</name>
</gene>
<reference evidence="2" key="1">
    <citation type="journal article" date="2022" name="bioRxiv">
        <title>Sequencing and chromosome-scale assembly of the giantPleurodeles waltlgenome.</title>
        <authorList>
            <person name="Brown T."/>
            <person name="Elewa A."/>
            <person name="Iarovenko S."/>
            <person name="Subramanian E."/>
            <person name="Araus A.J."/>
            <person name="Petzold A."/>
            <person name="Susuki M."/>
            <person name="Suzuki K.-i.T."/>
            <person name="Hayashi T."/>
            <person name="Toyoda A."/>
            <person name="Oliveira C."/>
            <person name="Osipova E."/>
            <person name="Leigh N.D."/>
            <person name="Simon A."/>
            <person name="Yun M.H."/>
        </authorList>
    </citation>
    <scope>NUCLEOTIDE SEQUENCE</scope>
    <source>
        <strain evidence="2">20211129_DDA</strain>
        <tissue evidence="2">Liver</tissue>
    </source>
</reference>
<dbReference type="Proteomes" id="UP001066276">
    <property type="component" value="Chromosome 4_2"/>
</dbReference>
<proteinExistence type="predicted"/>
<feature type="compositionally biased region" description="Basic and acidic residues" evidence="1">
    <location>
        <begin position="11"/>
        <end position="28"/>
    </location>
</feature>
<name>A0AAV7SI57_PLEWA</name>
<comment type="caution">
    <text evidence="2">The sequence shown here is derived from an EMBL/GenBank/DDBJ whole genome shotgun (WGS) entry which is preliminary data.</text>
</comment>
<evidence type="ECO:0000313" key="2">
    <source>
        <dbReference type="EMBL" id="KAJ1163749.1"/>
    </source>
</evidence>
<keyword evidence="3" id="KW-1185">Reference proteome</keyword>
<dbReference type="EMBL" id="JANPWB010000008">
    <property type="protein sequence ID" value="KAJ1163749.1"/>
    <property type="molecule type" value="Genomic_DNA"/>
</dbReference>
<accession>A0AAV7SI57</accession>
<feature type="region of interest" description="Disordered" evidence="1">
    <location>
        <begin position="1"/>
        <end position="35"/>
    </location>
</feature>